<evidence type="ECO:0000313" key="1">
    <source>
        <dbReference type="EMBL" id="KKN04365.1"/>
    </source>
</evidence>
<dbReference type="EMBL" id="LAZR01004929">
    <property type="protein sequence ID" value="KKN04365.1"/>
    <property type="molecule type" value="Genomic_DNA"/>
</dbReference>
<accession>A0A0F9MAG0</accession>
<proteinExistence type="predicted"/>
<organism evidence="1">
    <name type="scientific">marine sediment metagenome</name>
    <dbReference type="NCBI Taxonomy" id="412755"/>
    <lineage>
        <taxon>unclassified sequences</taxon>
        <taxon>metagenomes</taxon>
        <taxon>ecological metagenomes</taxon>
    </lineage>
</organism>
<gene>
    <name evidence="1" type="ORF">LCGC14_1098120</name>
</gene>
<comment type="caution">
    <text evidence="1">The sequence shown here is derived from an EMBL/GenBank/DDBJ whole genome shotgun (WGS) entry which is preliminary data.</text>
</comment>
<dbReference type="AlphaFoldDB" id="A0A0F9MAG0"/>
<sequence>MRTVKTKVYSIDELSKEAKEKAIKDWIETDELEFLSEDLSYKLEELLKEHKIEGDAKIYYSLSYCQGDGAMFEGSFEWKGYEVEIEHNGHYYHYNSKMIGISDNNGKDVSEKIEKEFNNLYVKICKELEEYGYDCIGTSQEDESVVDAMKASDHEFTEDGEMY</sequence>
<name>A0A0F9MAG0_9ZZZZ</name>
<protein>
    <submittedName>
        <fullName evidence="1">Uncharacterized protein</fullName>
    </submittedName>
</protein>
<reference evidence="1" key="1">
    <citation type="journal article" date="2015" name="Nature">
        <title>Complex archaea that bridge the gap between prokaryotes and eukaryotes.</title>
        <authorList>
            <person name="Spang A."/>
            <person name="Saw J.H."/>
            <person name="Jorgensen S.L."/>
            <person name="Zaremba-Niedzwiedzka K."/>
            <person name="Martijn J."/>
            <person name="Lind A.E."/>
            <person name="van Eijk R."/>
            <person name="Schleper C."/>
            <person name="Guy L."/>
            <person name="Ettema T.J."/>
        </authorList>
    </citation>
    <scope>NUCLEOTIDE SEQUENCE</scope>
</reference>